<gene>
    <name evidence="4" type="primary">arsN2</name>
    <name evidence="4" type="ORF">M8A51_00830</name>
</gene>
<dbReference type="PROSITE" id="PS51186">
    <property type="entry name" value="GNAT"/>
    <property type="match status" value="2"/>
</dbReference>
<dbReference type="InterPro" id="IPR016181">
    <property type="entry name" value="Acyl_CoA_acyltransferase"/>
</dbReference>
<dbReference type="SUPFAM" id="SSF55729">
    <property type="entry name" value="Acyl-CoA N-acyltransferases (Nat)"/>
    <property type="match status" value="2"/>
</dbReference>
<organism evidence="4 5">
    <name type="scientific">Caldimonas mangrovi</name>
    <dbReference type="NCBI Taxonomy" id="2944811"/>
    <lineage>
        <taxon>Bacteria</taxon>
        <taxon>Pseudomonadati</taxon>
        <taxon>Pseudomonadota</taxon>
        <taxon>Betaproteobacteria</taxon>
        <taxon>Burkholderiales</taxon>
        <taxon>Sphaerotilaceae</taxon>
        <taxon>Caldimonas</taxon>
    </lineage>
</organism>
<keyword evidence="5" id="KW-1185">Reference proteome</keyword>
<keyword evidence="2" id="KW-0012">Acyltransferase</keyword>
<dbReference type="EMBL" id="JAMKFE010000001">
    <property type="protein sequence ID" value="MCM5678073.1"/>
    <property type="molecule type" value="Genomic_DNA"/>
</dbReference>
<keyword evidence="1" id="KW-0808">Transferase</keyword>
<evidence type="ECO:0000259" key="3">
    <source>
        <dbReference type="PROSITE" id="PS51186"/>
    </source>
</evidence>
<feature type="domain" description="N-acetyltransferase" evidence="3">
    <location>
        <begin position="3"/>
        <end position="144"/>
    </location>
</feature>
<dbReference type="Gene3D" id="3.40.630.30">
    <property type="match status" value="2"/>
</dbReference>
<evidence type="ECO:0000313" key="4">
    <source>
        <dbReference type="EMBL" id="MCM5678073.1"/>
    </source>
</evidence>
<accession>A0ABT0YHA8</accession>
<reference evidence="4" key="1">
    <citation type="submission" date="2022-05" db="EMBL/GenBank/DDBJ databases">
        <title>Schlegelella sp. nov., isolated from mangrove soil.</title>
        <authorList>
            <person name="Liu Y."/>
            <person name="Ge X."/>
            <person name="Liu W."/>
        </authorList>
    </citation>
    <scope>NUCLEOTIDE SEQUENCE</scope>
    <source>
        <strain evidence="4">S2-27</strain>
    </source>
</reference>
<dbReference type="Proteomes" id="UP001165541">
    <property type="component" value="Unassembled WGS sequence"/>
</dbReference>
<name>A0ABT0YHA8_9BURK</name>
<dbReference type="PANTHER" id="PTHR43072">
    <property type="entry name" value="N-ACETYLTRANSFERASE"/>
    <property type="match status" value="1"/>
</dbReference>
<evidence type="ECO:0000256" key="1">
    <source>
        <dbReference type="ARBA" id="ARBA00022679"/>
    </source>
</evidence>
<dbReference type="Pfam" id="PF13508">
    <property type="entry name" value="Acetyltransf_7"/>
    <property type="match status" value="1"/>
</dbReference>
<proteinExistence type="predicted"/>
<dbReference type="PANTHER" id="PTHR43072:SF23">
    <property type="entry name" value="UPF0039 PROTEIN C11D3.02C"/>
    <property type="match status" value="1"/>
</dbReference>
<dbReference type="NCBIfam" id="NF040501">
    <property type="entry name" value="resist_ArsN2"/>
    <property type="match status" value="1"/>
</dbReference>
<evidence type="ECO:0000256" key="2">
    <source>
        <dbReference type="ARBA" id="ARBA00023315"/>
    </source>
</evidence>
<dbReference type="RefSeq" id="WP_251776191.1">
    <property type="nucleotide sequence ID" value="NZ_JAMKFE010000001.1"/>
</dbReference>
<dbReference type="Pfam" id="PF00583">
    <property type="entry name" value="Acetyltransf_1"/>
    <property type="match status" value="1"/>
</dbReference>
<protein>
    <submittedName>
        <fullName evidence="4">Arsenic resistance N-acetyltransferase ArsN2</fullName>
    </submittedName>
</protein>
<sequence>MQHQVRSARPADWPAIEALLKDCALPGQGAREHLQHFIVAEAGGILGCAGLEPYGDDLLLRSVGVKPAYRGQGLGEALTRHLLAQAIAQDGRTMWLRTVDAAGFYALLGFRPSALEAVPQAMRASAEFQGACPDSSTTMRLDLHAGVTVRPARETDMPAVLDIYNHEVRTSTATYQYAERRLEEQVEQWALKQRDGHGFFVGVSKQGRVIGYSSYGLFRPREGWRFACEHSVYLHADWRGRGVGKLLMPPVMAHARKRGFHTMVGVVDAANAASVRLHEAMGFKVAGVVREGGYKFDRWLDVAFVQAML</sequence>
<feature type="domain" description="N-acetyltransferase" evidence="3">
    <location>
        <begin position="147"/>
        <end position="301"/>
    </location>
</feature>
<dbReference type="InterPro" id="IPR000182">
    <property type="entry name" value="GNAT_dom"/>
</dbReference>
<dbReference type="CDD" id="cd04301">
    <property type="entry name" value="NAT_SF"/>
    <property type="match status" value="2"/>
</dbReference>
<comment type="caution">
    <text evidence="4">The sequence shown here is derived from an EMBL/GenBank/DDBJ whole genome shotgun (WGS) entry which is preliminary data.</text>
</comment>
<evidence type="ECO:0000313" key="5">
    <source>
        <dbReference type="Proteomes" id="UP001165541"/>
    </source>
</evidence>